<dbReference type="PANTHER" id="PTHR30469:SF15">
    <property type="entry name" value="HLYD FAMILY OF SECRETION PROTEINS"/>
    <property type="match status" value="1"/>
</dbReference>
<feature type="domain" description="CzcB-like C-terminal circularly permuted SH3-like" evidence="4">
    <location>
        <begin position="312"/>
        <end position="369"/>
    </location>
</feature>
<comment type="similarity">
    <text evidence="1">Belongs to the membrane fusion protein (MFP) (TC 8.A.1) family.</text>
</comment>
<dbReference type="Gene3D" id="2.40.30.170">
    <property type="match status" value="1"/>
</dbReference>
<feature type="coiled-coil region" evidence="2">
    <location>
        <begin position="118"/>
        <end position="152"/>
    </location>
</feature>
<sequence>MKKTTRNLLIGACALLLVGAGAATLLARQGGNKASAASAASATSATATGSGAPRAALTVSVDQPRHLDLPQRLEANGNIAAWQEAVIGSEVAGLRLTSVRVNVGDRVRAGDLLASFAAETAQAEMAQSQATLAEAEAAAAAAQADAARARTLSNSGALSATQIAQYNTAAITAQARVEAARAAVATQRLRLKHTRVVAPDDGIISARSATVGAVTPAGAELFRMIRQGRLEWRAEVTAADLARMRPGLPATVHPPGGDAVSGRVRAIGPTVDVQSRTALVYVDLLPPDGGTMGARAGMYASGEFQLGNAPALTVPQSAIVLRDGFSYVFRVNADNRVSQLQVRTGRRDGTRVEVLEGVMPDMTLAVDGAGFLNDGDLVRRAGANAQ</sequence>
<comment type="caution">
    <text evidence="5">The sequence shown here is derived from an EMBL/GenBank/DDBJ whole genome shotgun (WGS) entry which is preliminary data.</text>
</comment>
<gene>
    <name evidence="5" type="ORF">JJB74_13155</name>
</gene>
<dbReference type="InterPro" id="IPR006143">
    <property type="entry name" value="RND_pump_MFP"/>
</dbReference>
<evidence type="ECO:0000313" key="6">
    <source>
        <dbReference type="Proteomes" id="UP000622890"/>
    </source>
</evidence>
<dbReference type="RefSeq" id="WP_200592350.1">
    <property type="nucleotide sequence ID" value="NZ_JAEPBG010000005.1"/>
</dbReference>
<feature type="chain" id="PRO_5038010236" evidence="3">
    <location>
        <begin position="23"/>
        <end position="386"/>
    </location>
</feature>
<organism evidence="5 6">
    <name type="scientific">Noviherbaspirillum pedocola</name>
    <dbReference type="NCBI Taxonomy" id="2801341"/>
    <lineage>
        <taxon>Bacteria</taxon>
        <taxon>Pseudomonadati</taxon>
        <taxon>Pseudomonadota</taxon>
        <taxon>Betaproteobacteria</taxon>
        <taxon>Burkholderiales</taxon>
        <taxon>Oxalobacteraceae</taxon>
        <taxon>Noviherbaspirillum</taxon>
    </lineage>
</organism>
<accession>A0A934W896</accession>
<evidence type="ECO:0000256" key="2">
    <source>
        <dbReference type="SAM" id="Coils"/>
    </source>
</evidence>
<evidence type="ECO:0000313" key="5">
    <source>
        <dbReference type="EMBL" id="MBK4735564.1"/>
    </source>
</evidence>
<dbReference type="PANTHER" id="PTHR30469">
    <property type="entry name" value="MULTIDRUG RESISTANCE PROTEIN MDTA"/>
    <property type="match status" value="1"/>
</dbReference>
<dbReference type="Proteomes" id="UP000622890">
    <property type="component" value="Unassembled WGS sequence"/>
</dbReference>
<protein>
    <submittedName>
        <fullName evidence="5">Efflux RND transporter periplasmic adaptor subunit</fullName>
    </submittedName>
</protein>
<dbReference type="SUPFAM" id="SSF111369">
    <property type="entry name" value="HlyD-like secretion proteins"/>
    <property type="match status" value="1"/>
</dbReference>
<reference evidence="5" key="1">
    <citation type="submission" date="2021-01" db="EMBL/GenBank/DDBJ databases">
        <title>Genome sequence of strain Noviherbaspirillum sp. DKR-6.</title>
        <authorList>
            <person name="Chaudhary D.K."/>
        </authorList>
    </citation>
    <scope>NUCLEOTIDE SEQUENCE</scope>
    <source>
        <strain evidence="5">DKR-6</strain>
    </source>
</reference>
<dbReference type="GO" id="GO:0015562">
    <property type="term" value="F:efflux transmembrane transporter activity"/>
    <property type="evidence" value="ECO:0007669"/>
    <property type="project" value="TreeGrafter"/>
</dbReference>
<dbReference type="Gene3D" id="2.40.420.20">
    <property type="match status" value="1"/>
</dbReference>
<dbReference type="Gene3D" id="2.40.50.100">
    <property type="match status" value="1"/>
</dbReference>
<evidence type="ECO:0000259" key="4">
    <source>
        <dbReference type="Pfam" id="PF25975"/>
    </source>
</evidence>
<keyword evidence="6" id="KW-1185">Reference proteome</keyword>
<keyword evidence="2" id="KW-0175">Coiled coil</keyword>
<dbReference type="Gene3D" id="1.10.287.470">
    <property type="entry name" value="Helix hairpin bin"/>
    <property type="match status" value="1"/>
</dbReference>
<evidence type="ECO:0000256" key="3">
    <source>
        <dbReference type="SAM" id="SignalP"/>
    </source>
</evidence>
<dbReference type="EMBL" id="JAEPBG010000005">
    <property type="protein sequence ID" value="MBK4735564.1"/>
    <property type="molecule type" value="Genomic_DNA"/>
</dbReference>
<feature type="signal peptide" evidence="3">
    <location>
        <begin position="1"/>
        <end position="22"/>
    </location>
</feature>
<dbReference type="GO" id="GO:1990281">
    <property type="term" value="C:efflux pump complex"/>
    <property type="evidence" value="ECO:0007669"/>
    <property type="project" value="TreeGrafter"/>
</dbReference>
<dbReference type="InterPro" id="IPR058649">
    <property type="entry name" value="CzcB_C"/>
</dbReference>
<keyword evidence="3" id="KW-0732">Signal</keyword>
<dbReference type="AlphaFoldDB" id="A0A934W896"/>
<dbReference type="NCBIfam" id="TIGR01730">
    <property type="entry name" value="RND_mfp"/>
    <property type="match status" value="1"/>
</dbReference>
<proteinExistence type="inferred from homology"/>
<name>A0A934W896_9BURK</name>
<evidence type="ECO:0000256" key="1">
    <source>
        <dbReference type="ARBA" id="ARBA00009477"/>
    </source>
</evidence>
<dbReference type="Pfam" id="PF25975">
    <property type="entry name" value="CzcB_C"/>
    <property type="match status" value="1"/>
</dbReference>